<comment type="caution">
    <text evidence="1">The sequence shown here is derived from an EMBL/GenBank/DDBJ whole genome shotgun (WGS) entry which is preliminary data.</text>
</comment>
<gene>
    <name evidence="1" type="ORF">EV210_101213</name>
</gene>
<sequence>MQFAIEILVSLLVGAFLGSMITDMQSEKRIAKLESKLRDVRMYSVLLGFAAENLINHEYKPVFHRNLLEAAVEKLSEFLNIPFSNRKNAGDKIAGTAVIVSLFDEEEAGEEK</sequence>
<accession>A0A4V2Q936</accession>
<evidence type="ECO:0000313" key="1">
    <source>
        <dbReference type="EMBL" id="TCL40013.1"/>
    </source>
</evidence>
<dbReference type="RefSeq" id="WP_132074218.1">
    <property type="nucleotide sequence ID" value="NZ_SLUI01000001.1"/>
</dbReference>
<dbReference type="AlphaFoldDB" id="A0A4V2Q936"/>
<reference evidence="1 2" key="1">
    <citation type="submission" date="2019-03" db="EMBL/GenBank/DDBJ databases">
        <title>Genomic Encyclopedia of Type Strains, Phase IV (KMG-IV): sequencing the most valuable type-strain genomes for metagenomic binning, comparative biology and taxonomic classification.</title>
        <authorList>
            <person name="Goeker M."/>
        </authorList>
    </citation>
    <scope>NUCLEOTIDE SEQUENCE [LARGE SCALE GENOMIC DNA]</scope>
    <source>
        <strain evidence="1 2">DSM 15969</strain>
    </source>
</reference>
<evidence type="ECO:0000313" key="2">
    <source>
        <dbReference type="Proteomes" id="UP000295063"/>
    </source>
</evidence>
<protein>
    <submittedName>
        <fullName evidence="1">Uncharacterized protein</fullName>
    </submittedName>
</protein>
<keyword evidence="2" id="KW-1185">Reference proteome</keyword>
<dbReference type="EMBL" id="SLUI01000001">
    <property type="protein sequence ID" value="TCL40013.1"/>
    <property type="molecule type" value="Genomic_DNA"/>
</dbReference>
<dbReference type="Proteomes" id="UP000295063">
    <property type="component" value="Unassembled WGS sequence"/>
</dbReference>
<name>A0A4V2Q936_9FIRM</name>
<proteinExistence type="predicted"/>
<organism evidence="1 2">
    <name type="scientific">Anaerospora hongkongensis</name>
    <dbReference type="NCBI Taxonomy" id="244830"/>
    <lineage>
        <taxon>Bacteria</taxon>
        <taxon>Bacillati</taxon>
        <taxon>Bacillota</taxon>
        <taxon>Negativicutes</taxon>
        <taxon>Selenomonadales</taxon>
        <taxon>Sporomusaceae</taxon>
        <taxon>Anaerospora</taxon>
    </lineage>
</organism>